<sequence>MPNKTIYNRTIAFSGIYQAVTLVQQVAKSGTCDLNGFKTSLNAIFNTNPNSTINVYGEEANLKIGIKQLAKGIDNTPESIEIIRYIINLLNLERKLSRHHDAMDQLAKRISVLTDQLEHLELVHEKIIEQLSNIYLDIISPIGPRIQVMGTHSVIQNKINQYKVRALLLSGTRSVVLWRQVGGKRRNLIFNRKKMVEQASVLLARI</sequence>
<dbReference type="GO" id="GO:0005886">
    <property type="term" value="C:plasma membrane"/>
    <property type="evidence" value="ECO:0007669"/>
    <property type="project" value="UniProtKB-SubCell"/>
</dbReference>
<comment type="caution">
    <text evidence="5">The sequence shown here is derived from an EMBL/GenBank/DDBJ whole genome shotgun (WGS) entry which is preliminary data.</text>
</comment>
<dbReference type="Gene3D" id="1.10.3890.10">
    <property type="entry name" value="HflD-like"/>
    <property type="match status" value="1"/>
</dbReference>
<dbReference type="SUPFAM" id="SSF101322">
    <property type="entry name" value="YcfC-like"/>
    <property type="match status" value="1"/>
</dbReference>
<dbReference type="GO" id="GO:0005737">
    <property type="term" value="C:cytoplasm"/>
    <property type="evidence" value="ECO:0007669"/>
    <property type="project" value="UniProtKB-SubCell"/>
</dbReference>
<dbReference type="STRING" id="28176.CF66_7096"/>
<name>S3EG95_9GAMM</name>
<organism evidence="5 6">
    <name type="scientific">Candidatus Photodesmus katoptron Akat1</name>
    <dbReference type="NCBI Taxonomy" id="1236703"/>
    <lineage>
        <taxon>Bacteria</taxon>
        <taxon>Pseudomonadati</taxon>
        <taxon>Pseudomonadota</taxon>
        <taxon>Gammaproteobacteria</taxon>
        <taxon>Vibrionales</taxon>
        <taxon>Vibrionaceae</taxon>
        <taxon>Candidatus Photodesmus</taxon>
    </lineage>
</organism>
<gene>
    <name evidence="4" type="primary">hflD</name>
    <name evidence="5" type="ORF">O1U_0491</name>
</gene>
<evidence type="ECO:0000256" key="1">
    <source>
        <dbReference type="ARBA" id="ARBA00022475"/>
    </source>
</evidence>
<dbReference type="InterPro" id="IPR035932">
    <property type="entry name" value="HflD-like_sf"/>
</dbReference>
<reference evidence="5 6" key="1">
    <citation type="journal article" date="2014" name="Environ. Microbiol.">
        <title>Genomic signatures of obligate host dependence in the luminous bacterial symbiont of a vertebrate.</title>
        <authorList>
            <person name="Hendry T.A."/>
            <person name="de Wet J.R."/>
            <person name="Dunlap P.V."/>
        </authorList>
    </citation>
    <scope>NUCLEOTIDE SEQUENCE [LARGE SCALE GENOMIC DNA]</scope>
    <source>
        <strain evidence="5 6">Akat1</strain>
    </source>
</reference>
<dbReference type="AlphaFoldDB" id="S3EG95"/>
<dbReference type="HAMAP" id="MF_00695">
    <property type="entry name" value="HflD_protein"/>
    <property type="match status" value="1"/>
</dbReference>
<dbReference type="NCBIfam" id="NF001246">
    <property type="entry name" value="PRK00218.1-2"/>
    <property type="match status" value="1"/>
</dbReference>
<comment type="similarity">
    <text evidence="4">Belongs to the HflD family.</text>
</comment>
<dbReference type="eggNOG" id="COG2915">
    <property type="taxonomic scope" value="Bacteria"/>
</dbReference>
<evidence type="ECO:0000313" key="6">
    <source>
        <dbReference type="Proteomes" id="UP000053688"/>
    </source>
</evidence>
<keyword evidence="1 4" id="KW-1003">Cell membrane</keyword>
<keyword evidence="4" id="KW-0175">Coiled coil</keyword>
<dbReference type="PANTHER" id="PTHR38100:SF1">
    <property type="entry name" value="HIGH FREQUENCY LYSOGENIZATION PROTEIN HFLD"/>
    <property type="match status" value="1"/>
</dbReference>
<keyword evidence="3 4" id="KW-0472">Membrane</keyword>
<keyword evidence="6" id="KW-1185">Reference proteome</keyword>
<protein>
    <recommendedName>
        <fullName evidence="4">High frequency lysogenization protein HflD homolog</fullName>
    </recommendedName>
</protein>
<evidence type="ECO:0000313" key="5">
    <source>
        <dbReference type="EMBL" id="EPE37193.1"/>
    </source>
</evidence>
<dbReference type="Pfam" id="PF04356">
    <property type="entry name" value="DUF489"/>
    <property type="match status" value="1"/>
</dbReference>
<keyword evidence="2 4" id="KW-0963">Cytoplasm</keyword>
<evidence type="ECO:0000256" key="4">
    <source>
        <dbReference type="HAMAP-Rule" id="MF_00695"/>
    </source>
</evidence>
<comment type="subcellular location">
    <subcellularLocation>
        <location evidence="4">Cytoplasm</location>
    </subcellularLocation>
    <subcellularLocation>
        <location evidence="4">Cell membrane</location>
        <topology evidence="4">Peripheral membrane protein</topology>
        <orientation evidence="4">Cytoplasmic side</orientation>
    </subcellularLocation>
</comment>
<dbReference type="PANTHER" id="PTHR38100">
    <property type="entry name" value="HIGH FREQUENCY LYSOGENIZATION PROTEIN HFLD"/>
    <property type="match status" value="1"/>
</dbReference>
<dbReference type="PATRIC" id="fig|1236703.3.peg.493"/>
<evidence type="ECO:0000256" key="2">
    <source>
        <dbReference type="ARBA" id="ARBA00022490"/>
    </source>
</evidence>
<accession>S3EG95</accession>
<feature type="coiled-coil region" evidence="4">
    <location>
        <begin position="89"/>
        <end position="123"/>
    </location>
</feature>
<dbReference type="EMBL" id="AMSD01000002">
    <property type="protein sequence ID" value="EPE37193.1"/>
    <property type="molecule type" value="Genomic_DNA"/>
</dbReference>
<proteinExistence type="inferred from homology"/>
<dbReference type="Proteomes" id="UP000053688">
    <property type="component" value="Unassembled WGS sequence"/>
</dbReference>
<dbReference type="InterPro" id="IPR007451">
    <property type="entry name" value="HflD"/>
</dbReference>
<evidence type="ECO:0000256" key="3">
    <source>
        <dbReference type="ARBA" id="ARBA00023136"/>
    </source>
</evidence>
<dbReference type="RefSeq" id="WP_016503826.1">
    <property type="nucleotide sequence ID" value="NZ_AMSD01000002.1"/>
</dbReference>
<dbReference type="NCBIfam" id="NF001248">
    <property type="entry name" value="PRK00218.1-4"/>
    <property type="match status" value="1"/>
</dbReference>